<dbReference type="RefSeq" id="WP_389358625.1">
    <property type="nucleotide sequence ID" value="NZ_JBIACK010000001.1"/>
</dbReference>
<dbReference type="InterPro" id="IPR015064">
    <property type="entry name" value="Sda"/>
</dbReference>
<comment type="caution">
    <text evidence="1">The sequence shown here is derived from an EMBL/GenBank/DDBJ whole genome shotgun (WGS) entry which is preliminary data.</text>
</comment>
<name>A0ABW6K720_9BACI</name>
<sequence length="56" mass="6863">MMLKLSDTRLLKAYNTAMYLDLDEDFIKMLEEEIKRRKSIKRIIKEQRMDKINNDI</sequence>
<dbReference type="Gene3D" id="1.10.287.1100">
    <property type="entry name" value="Sporulation inhibitor A"/>
    <property type="match status" value="1"/>
</dbReference>
<dbReference type="EMBL" id="JBIACK010000001">
    <property type="protein sequence ID" value="MFE8699972.1"/>
    <property type="molecule type" value="Genomic_DNA"/>
</dbReference>
<reference evidence="1 2" key="1">
    <citation type="submission" date="2024-08" db="EMBL/GenBank/DDBJ databases">
        <title>Two novel Cytobacillus novel species.</title>
        <authorList>
            <person name="Liu G."/>
        </authorList>
    </citation>
    <scope>NUCLEOTIDE SEQUENCE [LARGE SCALE GENOMIC DNA]</scope>
    <source>
        <strain evidence="1 2">FJAT-54145</strain>
    </source>
</reference>
<dbReference type="InterPro" id="IPR036916">
    <property type="entry name" value="Sda_sf"/>
</dbReference>
<dbReference type="SUPFAM" id="SSF100985">
    <property type="entry name" value="Sporulation inhibitor Sda"/>
    <property type="match status" value="1"/>
</dbReference>
<dbReference type="Proteomes" id="UP001601059">
    <property type="component" value="Unassembled WGS sequence"/>
</dbReference>
<keyword evidence="2" id="KW-1185">Reference proteome</keyword>
<protein>
    <submittedName>
        <fullName evidence="1">Sporulation histidine kinase inhibitor Sda</fullName>
    </submittedName>
</protein>
<organism evidence="1 2">
    <name type="scientific">Cytobacillus spartinae</name>
    <dbReference type="NCBI Taxonomy" id="3299023"/>
    <lineage>
        <taxon>Bacteria</taxon>
        <taxon>Bacillati</taxon>
        <taxon>Bacillota</taxon>
        <taxon>Bacilli</taxon>
        <taxon>Bacillales</taxon>
        <taxon>Bacillaceae</taxon>
        <taxon>Cytobacillus</taxon>
    </lineage>
</organism>
<accession>A0ABW6K720</accession>
<proteinExistence type="predicted"/>
<evidence type="ECO:0000313" key="2">
    <source>
        <dbReference type="Proteomes" id="UP001601059"/>
    </source>
</evidence>
<gene>
    <name evidence="1" type="primary">sda</name>
    <name evidence="1" type="ORF">ACFYKX_04965</name>
</gene>
<keyword evidence="1" id="KW-0649">Protein kinase inhibitor</keyword>
<dbReference type="Pfam" id="PF08970">
    <property type="entry name" value="Sda"/>
    <property type="match status" value="1"/>
</dbReference>
<dbReference type="GO" id="GO:0004860">
    <property type="term" value="F:protein kinase inhibitor activity"/>
    <property type="evidence" value="ECO:0007669"/>
    <property type="project" value="UniProtKB-KW"/>
</dbReference>
<evidence type="ECO:0000313" key="1">
    <source>
        <dbReference type="EMBL" id="MFE8699972.1"/>
    </source>
</evidence>